<evidence type="ECO:0000313" key="3">
    <source>
        <dbReference type="Proteomes" id="UP001525961"/>
    </source>
</evidence>
<dbReference type="CDD" id="cd00093">
    <property type="entry name" value="HTH_XRE"/>
    <property type="match status" value="1"/>
</dbReference>
<proteinExistence type="predicted"/>
<dbReference type="EMBL" id="JAMXFA010000012">
    <property type="protein sequence ID" value="MCT7978265.1"/>
    <property type="molecule type" value="Genomic_DNA"/>
</dbReference>
<dbReference type="Pfam" id="PF01381">
    <property type="entry name" value="HTH_3"/>
    <property type="match status" value="1"/>
</dbReference>
<dbReference type="Gene3D" id="1.10.260.40">
    <property type="entry name" value="lambda repressor-like DNA-binding domains"/>
    <property type="match status" value="1"/>
</dbReference>
<dbReference type="InterPro" id="IPR010982">
    <property type="entry name" value="Lambda_DNA-bd_dom_sf"/>
</dbReference>
<accession>A0ABT2N6E6</accession>
<feature type="domain" description="HTH cro/C1-type" evidence="1">
    <location>
        <begin position="17"/>
        <end position="71"/>
    </location>
</feature>
<gene>
    <name evidence="2" type="ORF">NG792_11150</name>
</gene>
<dbReference type="SUPFAM" id="SSF47413">
    <property type="entry name" value="lambda repressor-like DNA-binding domains"/>
    <property type="match status" value="1"/>
</dbReference>
<dbReference type="RefSeq" id="WP_261235501.1">
    <property type="nucleotide sequence ID" value="NZ_JAMXFA010000012.1"/>
</dbReference>
<comment type="caution">
    <text evidence="2">The sequence shown here is derived from an EMBL/GenBank/DDBJ whole genome shotgun (WGS) entry which is preliminary data.</text>
</comment>
<keyword evidence="3" id="KW-1185">Reference proteome</keyword>
<evidence type="ECO:0000313" key="2">
    <source>
        <dbReference type="EMBL" id="MCT7978265.1"/>
    </source>
</evidence>
<dbReference type="Proteomes" id="UP001525961">
    <property type="component" value="Unassembled WGS sequence"/>
</dbReference>
<protein>
    <submittedName>
        <fullName evidence="2">Helix-turn-helix domain-containing protein</fullName>
    </submittedName>
</protein>
<organism evidence="2 3">
    <name type="scientific">Laspinema olomoucense D3b</name>
    <dbReference type="NCBI Taxonomy" id="2953688"/>
    <lineage>
        <taxon>Bacteria</taxon>
        <taxon>Bacillati</taxon>
        <taxon>Cyanobacteriota</taxon>
        <taxon>Cyanophyceae</taxon>
        <taxon>Oscillatoriophycideae</taxon>
        <taxon>Oscillatoriales</taxon>
        <taxon>Laspinemataceae</taxon>
        <taxon>Laspinema</taxon>
        <taxon>Laspinema olomoucense</taxon>
    </lineage>
</organism>
<name>A0ABT2N6E6_9CYAN</name>
<dbReference type="SMART" id="SM00530">
    <property type="entry name" value="HTH_XRE"/>
    <property type="match status" value="1"/>
</dbReference>
<sequence length="84" mass="9803">MEKSIFTQEYLLFLGQLRRARKAAGMTQEQVAGRLRQTQSFVSKCERGERRIDVIELRAYCRAIGISFIEFIEQVESTIETQEN</sequence>
<dbReference type="InterPro" id="IPR001387">
    <property type="entry name" value="Cro/C1-type_HTH"/>
</dbReference>
<reference evidence="2 3" key="1">
    <citation type="journal article" date="2022" name="Front. Microbiol.">
        <title>High genomic differentiation and limited gene flow indicate recent cryptic speciation within the genus Laspinema (cyanobacteria).</title>
        <authorList>
            <person name="Stanojkovic A."/>
            <person name="Skoupy S."/>
            <person name="Skaloud P."/>
            <person name="Dvorak P."/>
        </authorList>
    </citation>
    <scope>NUCLEOTIDE SEQUENCE [LARGE SCALE GENOMIC DNA]</scope>
    <source>
        <strain evidence="2 3">D3b</strain>
    </source>
</reference>
<evidence type="ECO:0000259" key="1">
    <source>
        <dbReference type="PROSITE" id="PS50943"/>
    </source>
</evidence>
<dbReference type="PROSITE" id="PS50943">
    <property type="entry name" value="HTH_CROC1"/>
    <property type="match status" value="1"/>
</dbReference>